<keyword evidence="1" id="KW-0472">Membrane</keyword>
<name>A0A328PQN9_9MOLU</name>
<accession>A0A328PQN9</accession>
<gene>
    <name evidence="2" type="ORF">DNK47_01045</name>
</gene>
<dbReference type="Proteomes" id="UP000249762">
    <property type="component" value="Unassembled WGS sequence"/>
</dbReference>
<organism evidence="2 3">
    <name type="scientific">Mycoplasma wenyonii</name>
    <dbReference type="NCBI Taxonomy" id="65123"/>
    <lineage>
        <taxon>Bacteria</taxon>
        <taxon>Bacillati</taxon>
        <taxon>Mycoplasmatota</taxon>
        <taxon>Mollicutes</taxon>
        <taxon>Mycoplasmataceae</taxon>
        <taxon>Mycoplasma</taxon>
    </lineage>
</organism>
<dbReference type="AlphaFoldDB" id="A0A328PQN9"/>
<feature type="transmembrane region" description="Helical" evidence="1">
    <location>
        <begin position="20"/>
        <end position="38"/>
    </location>
</feature>
<proteinExistence type="predicted"/>
<feature type="transmembrane region" description="Helical" evidence="1">
    <location>
        <begin position="58"/>
        <end position="81"/>
    </location>
</feature>
<comment type="caution">
    <text evidence="2">The sequence shown here is derived from an EMBL/GenBank/DDBJ whole genome shotgun (WGS) entry which is preliminary data.</text>
</comment>
<evidence type="ECO:0000256" key="1">
    <source>
        <dbReference type="SAM" id="Phobius"/>
    </source>
</evidence>
<sequence>MVIALKTKSKFTENGTESWATLSISGPVFLTSFFTYVYKSFKENASCRDCIKPTRMKYFQSGLLCAFILFSLYLILWVIGYRVQKPGLFYAALPTVMIFGLATIIYLSLYEFCISFDVFYSKNKEQLVHNFLERVSGKKLKIVND</sequence>
<keyword evidence="3" id="KW-1185">Reference proteome</keyword>
<evidence type="ECO:0000313" key="3">
    <source>
        <dbReference type="Proteomes" id="UP000249762"/>
    </source>
</evidence>
<dbReference type="OrthoDB" id="398013at2"/>
<evidence type="ECO:0000313" key="2">
    <source>
        <dbReference type="EMBL" id="RAO95198.1"/>
    </source>
</evidence>
<keyword evidence="1" id="KW-0812">Transmembrane</keyword>
<keyword evidence="1" id="KW-1133">Transmembrane helix</keyword>
<dbReference type="EMBL" id="QKVO01000002">
    <property type="protein sequence ID" value="RAO95198.1"/>
    <property type="molecule type" value="Genomic_DNA"/>
</dbReference>
<feature type="transmembrane region" description="Helical" evidence="1">
    <location>
        <begin position="87"/>
        <end position="109"/>
    </location>
</feature>
<reference evidence="3" key="1">
    <citation type="submission" date="2018-06" db="EMBL/GenBank/DDBJ databases">
        <authorList>
            <person name="Martinez Ocampo F."/>
            <person name="Quiroz Castaneda R.E."/>
            <person name="Rojas Lopez X."/>
        </authorList>
    </citation>
    <scope>NUCLEOTIDE SEQUENCE [LARGE SCALE GENOMIC DNA]</scope>
    <source>
        <strain evidence="3">INIFAP02</strain>
    </source>
</reference>
<protein>
    <submittedName>
        <fullName evidence="2">Uncharacterized protein</fullName>
    </submittedName>
</protein>